<dbReference type="PANTHER" id="PTHR42827">
    <property type="entry name" value="IRON-SULFUR CLUSTER-BINDING PROTEIN-RELATED"/>
    <property type="match status" value="1"/>
</dbReference>
<evidence type="ECO:0000256" key="1">
    <source>
        <dbReference type="ARBA" id="ARBA00022723"/>
    </source>
</evidence>
<dbReference type="RefSeq" id="WP_020878287.1">
    <property type="nucleotide sequence ID" value="NZ_ATHJ01000110.1"/>
</dbReference>
<sequence length="247" mass="27311">MSDGSHVFPKWLTEWMATRKIILWGAADLRGFTTPLDLQGKSFPLALSWAIPMTPRIMAGIQNGPNSAYADEYARVNNRIHELSQALSAEIKSRGFRSKPLAVSDRTDRINIKGDFPHKTAATRAGIGWVGRHCQIITRPFGPWVRLGTVFSDIPLPCGPAVEKNFCGRCMRCVEACPAKALKGGTWHPGLPRTAILDAQACDQWKKKHYPAYHNGHNCGICSAVCPYGLKTLKRNSSQEVASRSRI</sequence>
<dbReference type="InterPro" id="IPR017900">
    <property type="entry name" value="4Fe4S_Fe_S_CS"/>
</dbReference>
<reference evidence="5 6" key="1">
    <citation type="journal article" date="2013" name="Genome Announc.">
        <title>Draft genome sequences for three mercury-methylating, sulfate-reducing bacteria.</title>
        <authorList>
            <person name="Brown S.D."/>
            <person name="Hurt R.A.Jr."/>
            <person name="Gilmour C.C."/>
            <person name="Elias D.A."/>
        </authorList>
    </citation>
    <scope>NUCLEOTIDE SEQUENCE [LARGE SCALE GENOMIC DNA]</scope>
    <source>
        <strain evidence="5 6">DSM 2059</strain>
    </source>
</reference>
<keyword evidence="6" id="KW-1185">Reference proteome</keyword>
<dbReference type="GO" id="GO:0051536">
    <property type="term" value="F:iron-sulfur cluster binding"/>
    <property type="evidence" value="ECO:0007669"/>
    <property type="project" value="UniProtKB-KW"/>
</dbReference>
<name>S7URA1_DESML</name>
<dbReference type="PROSITE" id="PS51379">
    <property type="entry name" value="4FE4S_FER_2"/>
    <property type="match status" value="1"/>
</dbReference>
<comment type="caution">
    <text evidence="5">The sequence shown here is derived from an EMBL/GenBank/DDBJ whole genome shotgun (WGS) entry which is preliminary data.</text>
</comment>
<dbReference type="GO" id="GO:0046872">
    <property type="term" value="F:metal ion binding"/>
    <property type="evidence" value="ECO:0007669"/>
    <property type="project" value="UniProtKB-KW"/>
</dbReference>
<evidence type="ECO:0000313" key="5">
    <source>
        <dbReference type="EMBL" id="EPR34818.1"/>
    </source>
</evidence>
<organism evidence="5 6">
    <name type="scientific">Desulfococcus multivorans DSM 2059</name>
    <dbReference type="NCBI Taxonomy" id="1121405"/>
    <lineage>
        <taxon>Bacteria</taxon>
        <taxon>Pseudomonadati</taxon>
        <taxon>Thermodesulfobacteriota</taxon>
        <taxon>Desulfobacteria</taxon>
        <taxon>Desulfobacterales</taxon>
        <taxon>Desulfococcaceae</taxon>
        <taxon>Desulfococcus</taxon>
    </lineage>
</organism>
<evidence type="ECO:0000256" key="3">
    <source>
        <dbReference type="ARBA" id="ARBA00023014"/>
    </source>
</evidence>
<dbReference type="PANTHER" id="PTHR42827:SF1">
    <property type="entry name" value="IRON-SULFUR CLUSTER-BINDING PROTEIN"/>
    <property type="match status" value="1"/>
</dbReference>
<evidence type="ECO:0000313" key="6">
    <source>
        <dbReference type="Proteomes" id="UP000014977"/>
    </source>
</evidence>
<gene>
    <name evidence="5" type="ORF">dsmv_3197</name>
</gene>
<dbReference type="InterPro" id="IPR017896">
    <property type="entry name" value="4Fe4S_Fe-S-bd"/>
</dbReference>
<dbReference type="EMBL" id="ATHJ01000110">
    <property type="protein sequence ID" value="EPR34818.1"/>
    <property type="molecule type" value="Genomic_DNA"/>
</dbReference>
<dbReference type="PROSITE" id="PS00198">
    <property type="entry name" value="4FE4S_FER_1"/>
    <property type="match status" value="1"/>
</dbReference>
<feature type="domain" description="4Fe-4S ferredoxin-type" evidence="4">
    <location>
        <begin position="158"/>
        <end position="187"/>
    </location>
</feature>
<proteinExistence type="predicted"/>
<dbReference type="STRING" id="897.B2D07_06955"/>
<evidence type="ECO:0000256" key="2">
    <source>
        <dbReference type="ARBA" id="ARBA00023004"/>
    </source>
</evidence>
<dbReference type="SUPFAM" id="SSF54862">
    <property type="entry name" value="4Fe-4S ferredoxins"/>
    <property type="match status" value="1"/>
</dbReference>
<accession>S7URA1</accession>
<dbReference type="Gene3D" id="3.30.70.20">
    <property type="match status" value="1"/>
</dbReference>
<protein>
    <submittedName>
        <fullName evidence="5">4Fe-4S ferredoxin iron-sulfur binding domain protein</fullName>
    </submittedName>
</protein>
<dbReference type="PATRIC" id="fig|1121405.3.peg.3670"/>
<keyword evidence="3" id="KW-0411">Iron-sulfur</keyword>
<dbReference type="eggNOG" id="COG1600">
    <property type="taxonomic scope" value="Bacteria"/>
</dbReference>
<dbReference type="Pfam" id="PF13484">
    <property type="entry name" value="Fer4_16"/>
    <property type="match status" value="1"/>
</dbReference>
<dbReference type="Proteomes" id="UP000014977">
    <property type="component" value="Unassembled WGS sequence"/>
</dbReference>
<dbReference type="AlphaFoldDB" id="S7URA1"/>
<dbReference type="OrthoDB" id="9815745at2"/>
<keyword evidence="2" id="KW-0408">Iron</keyword>
<evidence type="ECO:0000259" key="4">
    <source>
        <dbReference type="PROSITE" id="PS51379"/>
    </source>
</evidence>
<keyword evidence="1" id="KW-0479">Metal-binding</keyword>